<comment type="caution">
    <text evidence="6">The sequence shown here is derived from an EMBL/GenBank/DDBJ whole genome shotgun (WGS) entry which is preliminary data.</text>
</comment>
<evidence type="ECO:0000256" key="4">
    <source>
        <dbReference type="SAM" id="MobiDB-lite"/>
    </source>
</evidence>
<feature type="chain" id="PRO_5047422477" evidence="5">
    <location>
        <begin position="20"/>
        <end position="472"/>
    </location>
</feature>
<dbReference type="PANTHER" id="PTHR11010">
    <property type="entry name" value="PROTEASE S28 PRO-X CARBOXYPEPTIDASE-RELATED"/>
    <property type="match status" value="1"/>
</dbReference>
<dbReference type="RefSeq" id="WP_343964510.1">
    <property type="nucleotide sequence ID" value="NZ_BAAAGK010000023.1"/>
</dbReference>
<feature type="signal peptide" evidence="5">
    <location>
        <begin position="1"/>
        <end position="19"/>
    </location>
</feature>
<dbReference type="PANTHER" id="PTHR11010:SF38">
    <property type="entry name" value="LYSOSOMAL PRO-X CARBOXYPEPTIDASE"/>
    <property type="match status" value="1"/>
</dbReference>
<evidence type="ECO:0000313" key="6">
    <source>
        <dbReference type="EMBL" id="MFC7602185.1"/>
    </source>
</evidence>
<gene>
    <name evidence="6" type="ORF">ACFQVD_18960</name>
</gene>
<feature type="region of interest" description="Disordered" evidence="4">
    <location>
        <begin position="449"/>
        <end position="472"/>
    </location>
</feature>
<dbReference type="InterPro" id="IPR008761">
    <property type="entry name" value="Peptidase_S37"/>
</dbReference>
<dbReference type="Gene3D" id="3.40.50.1820">
    <property type="entry name" value="alpha/beta hydrolase"/>
    <property type="match status" value="1"/>
</dbReference>
<dbReference type="Proteomes" id="UP001596514">
    <property type="component" value="Unassembled WGS sequence"/>
</dbReference>
<keyword evidence="2 5" id="KW-0732">Signal</keyword>
<evidence type="ECO:0000313" key="7">
    <source>
        <dbReference type="Proteomes" id="UP001596514"/>
    </source>
</evidence>
<protein>
    <submittedName>
        <fullName evidence="6">S28 family serine protease</fullName>
    </submittedName>
</protein>
<sequence length="472" mass="52820">MRAPSALILAVLTAGSACMAGVTPAAAEPAPVSSAAAVEDELLGKLTAIPGLTVVSQTRSIGYRFFVLRLTQPVDHRDPGRGTYQQRLTLLHRSADAPTVLSTGGYSLPITPRPSQTEPTRLLDANQVSVEHRFFRTSRPDPMDWKKLDIRQEADDEHRIVEALKTIYTGKWIQTGASKGGMASVYHRRFYPDDVDGVVAYVTPNDRVNPSDRAYDDFFAKVATRACRTALENVQIEALKRRKRLVPKLVRAAALDGLTFRRSLGTPDRSFELTVLDTAWVFWHYSRGTDCSEVPATAASDDEIYDWIDDLADFSFNTDQGIARYIPYYYQAASQLGWPELKFAHLRHLTRYPKLYQPNSVLPPELRPKHDPKPMLDVDRWVRKESSRMMFIYGENDPWSAERFTPSQNDSHLYVAPRIGHSANISWLSPADRAAAIATLERWAGLSDGVTVNSPTPPPLPADDMLPTRGKR</sequence>
<dbReference type="EMBL" id="JBHTEE010000001">
    <property type="protein sequence ID" value="MFC7602185.1"/>
    <property type="molecule type" value="Genomic_DNA"/>
</dbReference>
<dbReference type="GO" id="GO:0008233">
    <property type="term" value="F:peptidase activity"/>
    <property type="evidence" value="ECO:0007669"/>
    <property type="project" value="UniProtKB-KW"/>
</dbReference>
<organism evidence="6 7">
    <name type="scientific">Streptosporangium amethystogenes subsp. fukuiense</name>
    <dbReference type="NCBI Taxonomy" id="698418"/>
    <lineage>
        <taxon>Bacteria</taxon>
        <taxon>Bacillati</taxon>
        <taxon>Actinomycetota</taxon>
        <taxon>Actinomycetes</taxon>
        <taxon>Streptosporangiales</taxon>
        <taxon>Streptosporangiaceae</taxon>
        <taxon>Streptosporangium</taxon>
    </lineage>
</organism>
<dbReference type="SUPFAM" id="SSF53474">
    <property type="entry name" value="alpha/beta-Hydrolases"/>
    <property type="match status" value="1"/>
</dbReference>
<dbReference type="GO" id="GO:0006508">
    <property type="term" value="P:proteolysis"/>
    <property type="evidence" value="ECO:0007669"/>
    <property type="project" value="UniProtKB-KW"/>
</dbReference>
<keyword evidence="3" id="KW-0378">Hydrolase</keyword>
<evidence type="ECO:0000256" key="3">
    <source>
        <dbReference type="ARBA" id="ARBA00022801"/>
    </source>
</evidence>
<evidence type="ECO:0000256" key="1">
    <source>
        <dbReference type="ARBA" id="ARBA00022670"/>
    </source>
</evidence>
<proteinExistence type="predicted"/>
<dbReference type="InterPro" id="IPR029058">
    <property type="entry name" value="AB_hydrolase_fold"/>
</dbReference>
<name>A0ABW2T0P0_9ACTN</name>
<reference evidence="7" key="1">
    <citation type="journal article" date="2019" name="Int. J. Syst. Evol. Microbiol.">
        <title>The Global Catalogue of Microorganisms (GCM) 10K type strain sequencing project: providing services to taxonomists for standard genome sequencing and annotation.</title>
        <authorList>
            <consortium name="The Broad Institute Genomics Platform"/>
            <consortium name="The Broad Institute Genome Sequencing Center for Infectious Disease"/>
            <person name="Wu L."/>
            <person name="Ma J."/>
        </authorList>
    </citation>
    <scope>NUCLEOTIDE SEQUENCE [LARGE SCALE GENOMIC DNA]</scope>
    <source>
        <strain evidence="7">JCM 10083</strain>
    </source>
</reference>
<evidence type="ECO:0000256" key="5">
    <source>
        <dbReference type="SAM" id="SignalP"/>
    </source>
</evidence>
<keyword evidence="7" id="KW-1185">Reference proteome</keyword>
<keyword evidence="1 6" id="KW-0645">Protease</keyword>
<accession>A0ABW2T0P0</accession>
<dbReference type="Pfam" id="PF05576">
    <property type="entry name" value="Peptidase_S37"/>
    <property type="match status" value="1"/>
</dbReference>
<evidence type="ECO:0000256" key="2">
    <source>
        <dbReference type="ARBA" id="ARBA00022729"/>
    </source>
</evidence>
<dbReference type="PROSITE" id="PS51257">
    <property type="entry name" value="PROKAR_LIPOPROTEIN"/>
    <property type="match status" value="1"/>
</dbReference>